<protein>
    <submittedName>
        <fullName evidence="2">Uncharacterized protein</fullName>
    </submittedName>
</protein>
<evidence type="ECO:0000313" key="2">
    <source>
        <dbReference type="EMBL" id="KAJ5525900.1"/>
    </source>
</evidence>
<feature type="compositionally biased region" description="Basic and acidic residues" evidence="1">
    <location>
        <begin position="22"/>
        <end position="31"/>
    </location>
</feature>
<feature type="region of interest" description="Disordered" evidence="1">
    <location>
        <begin position="484"/>
        <end position="608"/>
    </location>
</feature>
<feature type="compositionally biased region" description="Low complexity" evidence="1">
    <location>
        <begin position="578"/>
        <end position="597"/>
    </location>
</feature>
<feature type="region of interest" description="Disordered" evidence="1">
    <location>
        <begin position="22"/>
        <end position="41"/>
    </location>
</feature>
<feature type="compositionally biased region" description="Low complexity" evidence="1">
    <location>
        <begin position="418"/>
        <end position="435"/>
    </location>
</feature>
<reference evidence="2 3" key="1">
    <citation type="journal article" date="2023" name="IMA Fungus">
        <title>Comparative genomic study of the Penicillium genus elucidates a diverse pangenome and 15 lateral gene transfer events.</title>
        <authorList>
            <person name="Petersen C."/>
            <person name="Sorensen T."/>
            <person name="Nielsen M.R."/>
            <person name="Sondergaard T.E."/>
            <person name="Sorensen J.L."/>
            <person name="Fitzpatrick D.A."/>
            <person name="Frisvad J.C."/>
            <person name="Nielsen K.L."/>
        </authorList>
    </citation>
    <scope>NUCLEOTIDE SEQUENCE [LARGE SCALE GENOMIC DNA]</scope>
    <source>
        <strain evidence="2 3">IBT 35679</strain>
    </source>
</reference>
<feature type="region of interest" description="Disordered" evidence="1">
    <location>
        <begin position="411"/>
        <end position="435"/>
    </location>
</feature>
<organism evidence="2 3">
    <name type="scientific">Penicillium frequentans</name>
    <dbReference type="NCBI Taxonomy" id="3151616"/>
    <lineage>
        <taxon>Eukaryota</taxon>
        <taxon>Fungi</taxon>
        <taxon>Dikarya</taxon>
        <taxon>Ascomycota</taxon>
        <taxon>Pezizomycotina</taxon>
        <taxon>Eurotiomycetes</taxon>
        <taxon>Eurotiomycetidae</taxon>
        <taxon>Eurotiales</taxon>
        <taxon>Aspergillaceae</taxon>
        <taxon>Penicillium</taxon>
    </lineage>
</organism>
<accession>A0AAD6CNH4</accession>
<evidence type="ECO:0000256" key="1">
    <source>
        <dbReference type="SAM" id="MobiDB-lite"/>
    </source>
</evidence>
<name>A0AAD6CNH4_9EURO</name>
<gene>
    <name evidence="2" type="ORF">N7494_012550</name>
</gene>
<dbReference type="EMBL" id="JAQIZZ010000008">
    <property type="protein sequence ID" value="KAJ5525900.1"/>
    <property type="molecule type" value="Genomic_DNA"/>
</dbReference>
<proteinExistence type="predicted"/>
<evidence type="ECO:0000313" key="3">
    <source>
        <dbReference type="Proteomes" id="UP001220324"/>
    </source>
</evidence>
<dbReference type="AlphaFoldDB" id="A0AAD6CNH4"/>
<dbReference type="Proteomes" id="UP001220324">
    <property type="component" value="Unassembled WGS sequence"/>
</dbReference>
<feature type="compositionally biased region" description="Basic residues" evidence="1">
    <location>
        <begin position="355"/>
        <end position="367"/>
    </location>
</feature>
<keyword evidence="3" id="KW-1185">Reference proteome</keyword>
<feature type="compositionally biased region" description="Low complexity" evidence="1">
    <location>
        <begin position="492"/>
        <end position="504"/>
    </location>
</feature>
<feature type="region of interest" description="Disordered" evidence="1">
    <location>
        <begin position="352"/>
        <end position="374"/>
    </location>
</feature>
<comment type="caution">
    <text evidence="2">The sequence shown here is derived from an EMBL/GenBank/DDBJ whole genome shotgun (WGS) entry which is preliminary data.</text>
</comment>
<sequence>MQTNRDLPKDFWQPEKFDWAEEKEDEIRKNEAASAPLTPSSHIDWADDAEEEFLKNEAVATLLTPSVHFDWADDAEEEFLRNEAVATLLTPSVHFDWAEDAEEDFLKNETSLTPSDHCDWAEDKEEEILKNEVALLSSLFVCFSEETHFTVADDTSDTLFEEILTFSCERTARSWEYMQEEVDNEFGSRHEHIHYVDNPHHFNWQGKPVMERSSTRPEESLAVMLAQPKIPRLLPHGADADDWVDRIQAVVCNAFRFIDPVLLILDEVDESILDLRGSALQQASKGHVLKYYTGHGWWMVDGNEVMEDYNLDVGDVGSYLEPSVVVGNGFVDAGGLPTREEWQCFRDSMVAKAGSQRKNKGHRRRDWRPKPSGLRQITTYEHHESAPTIMPILQSPDSCDSDALFECQSTIVSDSDESTTPTSGTSPSSNSSELASLNDSVPAIIYDCAEPRKPKSITSPSTSFSELSFLKDYLPAIVYDCDEPRQPTPANSPSSCSSKSGHLSHCPPTSAYGRDDSKSPTPFRSPIPGLPQAPSSLSRSPMGRQPAIVHGCDYQRKPVQSSQPAVRRKFSPPPQLRSPPGSSTSTGTSKSKTRSPPIAKRVGLVHNNAPSRDPEVYYSFPPAQSRGSKIKKFLKKAAKILLSGLGMPTQPLYSPNCFDRPMD</sequence>